<comment type="caution">
    <text evidence="1">The sequence shown here is derived from an EMBL/GenBank/DDBJ whole genome shotgun (WGS) entry which is preliminary data.</text>
</comment>
<reference evidence="1" key="1">
    <citation type="submission" date="2020-06" db="EMBL/GenBank/DDBJ databases">
        <authorList>
            <person name="Li T."/>
            <person name="Hu X."/>
            <person name="Zhang T."/>
            <person name="Song X."/>
            <person name="Zhang H."/>
            <person name="Dai N."/>
            <person name="Sheng W."/>
            <person name="Hou X."/>
            <person name="Wei L."/>
        </authorList>
    </citation>
    <scope>NUCLEOTIDE SEQUENCE</scope>
    <source>
        <strain evidence="1">KEN1</strain>
        <tissue evidence="1">Leaf</tissue>
    </source>
</reference>
<proteinExistence type="predicted"/>
<dbReference type="EMBL" id="JACGWN010000001">
    <property type="protein sequence ID" value="KAL0463686.1"/>
    <property type="molecule type" value="Genomic_DNA"/>
</dbReference>
<reference evidence="1" key="2">
    <citation type="journal article" date="2024" name="Plant">
        <title>Genomic evolution and insights into agronomic trait innovations of Sesamum species.</title>
        <authorList>
            <person name="Miao H."/>
            <person name="Wang L."/>
            <person name="Qu L."/>
            <person name="Liu H."/>
            <person name="Sun Y."/>
            <person name="Le M."/>
            <person name="Wang Q."/>
            <person name="Wei S."/>
            <person name="Zheng Y."/>
            <person name="Lin W."/>
            <person name="Duan Y."/>
            <person name="Cao H."/>
            <person name="Xiong S."/>
            <person name="Wang X."/>
            <person name="Wei L."/>
            <person name="Li C."/>
            <person name="Ma Q."/>
            <person name="Ju M."/>
            <person name="Zhao R."/>
            <person name="Li G."/>
            <person name="Mu C."/>
            <person name="Tian Q."/>
            <person name="Mei H."/>
            <person name="Zhang T."/>
            <person name="Gao T."/>
            <person name="Zhang H."/>
        </authorList>
    </citation>
    <scope>NUCLEOTIDE SEQUENCE</scope>
    <source>
        <strain evidence="1">KEN1</strain>
    </source>
</reference>
<gene>
    <name evidence="1" type="ORF">Slati_0256200</name>
</gene>
<evidence type="ECO:0000313" key="1">
    <source>
        <dbReference type="EMBL" id="KAL0463686.1"/>
    </source>
</evidence>
<protein>
    <submittedName>
        <fullName evidence="1">Uncharacterized protein</fullName>
    </submittedName>
</protein>
<organism evidence="1">
    <name type="scientific">Sesamum latifolium</name>
    <dbReference type="NCBI Taxonomy" id="2727402"/>
    <lineage>
        <taxon>Eukaryota</taxon>
        <taxon>Viridiplantae</taxon>
        <taxon>Streptophyta</taxon>
        <taxon>Embryophyta</taxon>
        <taxon>Tracheophyta</taxon>
        <taxon>Spermatophyta</taxon>
        <taxon>Magnoliopsida</taxon>
        <taxon>eudicotyledons</taxon>
        <taxon>Gunneridae</taxon>
        <taxon>Pentapetalae</taxon>
        <taxon>asterids</taxon>
        <taxon>lamiids</taxon>
        <taxon>Lamiales</taxon>
        <taxon>Pedaliaceae</taxon>
        <taxon>Sesamum</taxon>
    </lineage>
</organism>
<name>A0AAW2YD48_9LAMI</name>
<accession>A0AAW2YD48</accession>
<sequence length="123" mass="13589">MVTVSARVVSGGRGSSLKCNTDADCETLPWLHGAAAIRTFCFDSRCYCKPLMPECSVVKPCKPAPYCDDGVPVCYLNTCVCQRHQGPAAQAQGATAQREDLQLQRIIHKKIFENYKKNYSLSQ</sequence>
<dbReference type="AlphaFoldDB" id="A0AAW2YD48"/>